<proteinExistence type="predicted"/>
<dbReference type="OrthoDB" id="270162at2"/>
<dbReference type="EMBL" id="SSMQ01000023">
    <property type="protein sequence ID" value="TKD05065.1"/>
    <property type="molecule type" value="Genomic_DNA"/>
</dbReference>
<dbReference type="Pfam" id="PF06912">
    <property type="entry name" value="DUF1275"/>
    <property type="match status" value="1"/>
</dbReference>
<feature type="transmembrane region" description="Helical" evidence="1">
    <location>
        <begin position="192"/>
        <end position="212"/>
    </location>
</feature>
<evidence type="ECO:0000313" key="2">
    <source>
        <dbReference type="EMBL" id="TKD05065.1"/>
    </source>
</evidence>
<accession>A0A4U1J9J3</accession>
<name>A0A4U1J9J3_9BACT</name>
<keyword evidence="1" id="KW-1133">Transmembrane helix</keyword>
<protein>
    <submittedName>
        <fullName evidence="2">DUF1275 domain-containing protein</fullName>
    </submittedName>
</protein>
<dbReference type="InterPro" id="IPR010699">
    <property type="entry name" value="DUF1275"/>
</dbReference>
<evidence type="ECO:0000313" key="3">
    <source>
        <dbReference type="Proteomes" id="UP000309215"/>
    </source>
</evidence>
<feature type="transmembrane region" description="Helical" evidence="1">
    <location>
        <begin position="218"/>
        <end position="240"/>
    </location>
</feature>
<reference evidence="2 3" key="1">
    <citation type="submission" date="2019-04" db="EMBL/GenBank/DDBJ databases">
        <authorList>
            <person name="Li Y."/>
            <person name="Wang J."/>
        </authorList>
    </citation>
    <scope>NUCLEOTIDE SEQUENCE [LARGE SCALE GENOMIC DNA]</scope>
    <source>
        <strain evidence="2 3">DSM 14668</strain>
    </source>
</reference>
<keyword evidence="3" id="KW-1185">Reference proteome</keyword>
<organism evidence="2 3">
    <name type="scientific">Polyangium fumosum</name>
    <dbReference type="NCBI Taxonomy" id="889272"/>
    <lineage>
        <taxon>Bacteria</taxon>
        <taxon>Pseudomonadati</taxon>
        <taxon>Myxococcota</taxon>
        <taxon>Polyangia</taxon>
        <taxon>Polyangiales</taxon>
        <taxon>Polyangiaceae</taxon>
        <taxon>Polyangium</taxon>
    </lineage>
</organism>
<evidence type="ECO:0000256" key="1">
    <source>
        <dbReference type="SAM" id="Phobius"/>
    </source>
</evidence>
<dbReference type="PANTHER" id="PTHR37314">
    <property type="entry name" value="SLR0142 PROTEIN"/>
    <property type="match status" value="1"/>
</dbReference>
<dbReference type="AlphaFoldDB" id="A0A4U1J9J3"/>
<keyword evidence="1" id="KW-0472">Membrane</keyword>
<feature type="transmembrane region" description="Helical" evidence="1">
    <location>
        <begin position="133"/>
        <end position="158"/>
    </location>
</feature>
<gene>
    <name evidence="2" type="ORF">E8A74_22645</name>
</gene>
<feature type="transmembrane region" description="Helical" evidence="1">
    <location>
        <begin position="58"/>
        <end position="85"/>
    </location>
</feature>
<dbReference type="Proteomes" id="UP000309215">
    <property type="component" value="Unassembled WGS sequence"/>
</dbReference>
<dbReference type="PANTHER" id="PTHR37314:SF4">
    <property type="entry name" value="UPF0700 TRANSMEMBRANE PROTEIN YOAK"/>
    <property type="match status" value="1"/>
</dbReference>
<sequence length="259" mass="27016">MLMSVALHTPPTIFSMRHAPSWLLLALAAGSVNAGAFLACQRFVTHITGLTTQLGIDAGLWGLMAEYGLVVLCFIVGAMSSVIVLQRRHQRGKQPLHAAPLIFVSLMLGGVAIAGHVGLFGPFGASVEQPKDFVLLSLLSFAMGLQNATVSTATGLAVRTTHMTGPATELGVQLASSFFSRGEARRMALQGAMLRGGKIIAFASGAALMVPAVRVGGYLAFLAPGAFILTATVLSFIPGLSVEPPSTRQPTLSRGHRIA</sequence>
<keyword evidence="1" id="KW-0812">Transmembrane</keyword>
<feature type="transmembrane region" description="Helical" evidence="1">
    <location>
        <begin position="97"/>
        <end position="121"/>
    </location>
</feature>
<comment type="caution">
    <text evidence="2">The sequence shown here is derived from an EMBL/GenBank/DDBJ whole genome shotgun (WGS) entry which is preliminary data.</text>
</comment>